<evidence type="ECO:0000313" key="1">
    <source>
        <dbReference type="EMBL" id="GDY30288.1"/>
    </source>
</evidence>
<proteinExistence type="predicted"/>
<dbReference type="AlphaFoldDB" id="A0A4D4J6C3"/>
<dbReference type="EMBL" id="BJFL01000007">
    <property type="protein sequence ID" value="GDY30288.1"/>
    <property type="molecule type" value="Genomic_DNA"/>
</dbReference>
<dbReference type="Proteomes" id="UP000298860">
    <property type="component" value="Unassembled WGS sequence"/>
</dbReference>
<dbReference type="RefSeq" id="WP_137813428.1">
    <property type="nucleotide sequence ID" value="NZ_BJFL01000007.1"/>
</dbReference>
<gene>
    <name evidence="1" type="ORF">GTS_19210</name>
</gene>
<protein>
    <submittedName>
        <fullName evidence="1">Uncharacterized protein</fullName>
    </submittedName>
</protein>
<keyword evidence="2" id="KW-1185">Reference proteome</keyword>
<name>A0A4D4J6C3_9PSEU</name>
<sequence length="93" mass="10935">MPHLPHRQPCDPSRRRSPALAGLRRGLARLRAFHATQVELHERLLLLNRPWEEEFAHWSYDGHRWHLHGHLPPPPDGRRRSVTPHGWCPASRC</sequence>
<reference evidence="2" key="1">
    <citation type="submission" date="2019-04" db="EMBL/GenBank/DDBJ databases">
        <title>Draft genome sequence of Pseudonocardiaceae bacterium SL3-2-4.</title>
        <authorList>
            <person name="Ningsih F."/>
            <person name="Yokota A."/>
            <person name="Sakai Y."/>
            <person name="Nanatani K."/>
            <person name="Yabe S."/>
            <person name="Oetari A."/>
            <person name="Sjamsuridzal W."/>
        </authorList>
    </citation>
    <scope>NUCLEOTIDE SEQUENCE [LARGE SCALE GENOMIC DNA]</scope>
    <source>
        <strain evidence="2">SL3-2-4</strain>
    </source>
</reference>
<organism evidence="1 2">
    <name type="scientific">Gandjariella thermophila</name>
    <dbReference type="NCBI Taxonomy" id="1931992"/>
    <lineage>
        <taxon>Bacteria</taxon>
        <taxon>Bacillati</taxon>
        <taxon>Actinomycetota</taxon>
        <taxon>Actinomycetes</taxon>
        <taxon>Pseudonocardiales</taxon>
        <taxon>Pseudonocardiaceae</taxon>
        <taxon>Gandjariella</taxon>
    </lineage>
</organism>
<evidence type="ECO:0000313" key="2">
    <source>
        <dbReference type="Proteomes" id="UP000298860"/>
    </source>
</evidence>
<accession>A0A4D4J6C3</accession>
<comment type="caution">
    <text evidence="1">The sequence shown here is derived from an EMBL/GenBank/DDBJ whole genome shotgun (WGS) entry which is preliminary data.</text>
</comment>